<dbReference type="InterPro" id="IPR036986">
    <property type="entry name" value="S4_RNA-bd_sf"/>
</dbReference>
<comment type="caution">
    <text evidence="7">The sequence shown here is derived from an EMBL/GenBank/DDBJ whole genome shotgun (WGS) entry which is preliminary data.</text>
</comment>
<evidence type="ECO:0000256" key="4">
    <source>
        <dbReference type="RuleBase" id="RU003887"/>
    </source>
</evidence>
<evidence type="ECO:0000313" key="7">
    <source>
        <dbReference type="EMBL" id="TWU59134.1"/>
    </source>
</evidence>
<dbReference type="CDD" id="cd02870">
    <property type="entry name" value="PseudoU_synth_RsuA_like"/>
    <property type="match status" value="1"/>
</dbReference>
<dbReference type="PROSITE" id="PS50889">
    <property type="entry name" value="S4"/>
    <property type="match status" value="1"/>
</dbReference>
<evidence type="ECO:0000256" key="1">
    <source>
        <dbReference type="ARBA" id="ARBA00008348"/>
    </source>
</evidence>
<gene>
    <name evidence="7" type="primary">rluB</name>
    <name evidence="7" type="ORF">Poly51_19200</name>
</gene>
<proteinExistence type="inferred from homology"/>
<dbReference type="Proteomes" id="UP000318288">
    <property type="component" value="Unassembled WGS sequence"/>
</dbReference>
<accession>A0A5C6FG29</accession>
<dbReference type="RefSeq" id="WP_146456525.1">
    <property type="nucleotide sequence ID" value="NZ_SJPW01000002.1"/>
</dbReference>
<dbReference type="CDD" id="cd00165">
    <property type="entry name" value="S4"/>
    <property type="match status" value="1"/>
</dbReference>
<dbReference type="Gene3D" id="3.30.70.580">
    <property type="entry name" value="Pseudouridine synthase I, catalytic domain, N-terminal subdomain"/>
    <property type="match status" value="1"/>
</dbReference>
<dbReference type="InterPro" id="IPR050343">
    <property type="entry name" value="RsuA_PseudoU_synthase"/>
</dbReference>
<dbReference type="Pfam" id="PF01479">
    <property type="entry name" value="S4"/>
    <property type="match status" value="1"/>
</dbReference>
<dbReference type="PANTHER" id="PTHR47683:SF2">
    <property type="entry name" value="RNA-BINDING S4 DOMAIN-CONTAINING PROTEIN"/>
    <property type="match status" value="1"/>
</dbReference>
<dbReference type="EMBL" id="SJPW01000002">
    <property type="protein sequence ID" value="TWU59134.1"/>
    <property type="molecule type" value="Genomic_DNA"/>
</dbReference>
<evidence type="ECO:0000313" key="8">
    <source>
        <dbReference type="Proteomes" id="UP000318288"/>
    </source>
</evidence>
<dbReference type="InterPro" id="IPR042092">
    <property type="entry name" value="PsdUridine_s_RsuA/RluB/E/F_cat"/>
</dbReference>
<dbReference type="AlphaFoldDB" id="A0A5C6FG29"/>
<dbReference type="SUPFAM" id="SSF55174">
    <property type="entry name" value="Alpha-L RNA-binding motif"/>
    <property type="match status" value="1"/>
</dbReference>
<organism evidence="7 8">
    <name type="scientific">Rubripirellula tenax</name>
    <dbReference type="NCBI Taxonomy" id="2528015"/>
    <lineage>
        <taxon>Bacteria</taxon>
        <taxon>Pseudomonadati</taxon>
        <taxon>Planctomycetota</taxon>
        <taxon>Planctomycetia</taxon>
        <taxon>Pirellulales</taxon>
        <taxon>Pirellulaceae</taxon>
        <taxon>Rubripirellula</taxon>
    </lineage>
</organism>
<dbReference type="GO" id="GO:0000455">
    <property type="term" value="P:enzyme-directed rRNA pseudouridine synthesis"/>
    <property type="evidence" value="ECO:0007669"/>
    <property type="project" value="UniProtKB-ARBA"/>
</dbReference>
<dbReference type="InterPro" id="IPR002942">
    <property type="entry name" value="S4_RNA-bd"/>
</dbReference>
<dbReference type="GO" id="GO:0120159">
    <property type="term" value="F:rRNA pseudouridine synthase activity"/>
    <property type="evidence" value="ECO:0007669"/>
    <property type="project" value="UniProtKB-ARBA"/>
</dbReference>
<dbReference type="InterPro" id="IPR020094">
    <property type="entry name" value="TruA/RsuA/RluB/E/F_N"/>
</dbReference>
<protein>
    <recommendedName>
        <fullName evidence="4">Pseudouridine synthase</fullName>
        <ecNumber evidence="4">5.4.99.-</ecNumber>
    </recommendedName>
</protein>
<dbReference type="PANTHER" id="PTHR47683">
    <property type="entry name" value="PSEUDOURIDINE SYNTHASE FAMILY PROTEIN-RELATED"/>
    <property type="match status" value="1"/>
</dbReference>
<feature type="domain" description="RNA-binding S4" evidence="6">
    <location>
        <begin position="20"/>
        <end position="78"/>
    </location>
</feature>
<comment type="similarity">
    <text evidence="1 4">Belongs to the pseudouridine synthase RsuA family.</text>
</comment>
<dbReference type="Pfam" id="PF00849">
    <property type="entry name" value="PseudoU_synth_2"/>
    <property type="match status" value="1"/>
</dbReference>
<sequence length="399" mass="42853">MPRKTAKKRPSNSAGDPSTLRLQRVLAGAGFGSRRQCEELIEDGRVHVDGVVVDKLGSSVDPETQKILVDGQPLRKQKTVYYAVNKPVGVVTTNRDPQGRPRVVDLVPPDERVFPVGRLDLSSEGLILLTNDGELAQQLTHPSFGVKKVYRVIVAGKVENETMKKMREGIYIAEGFVKVDGAKLLKSKAKSSELEVTLREGKNREIRRIFARFGHKVQQLRRIAVGPLKLGDMPPGAYRVVARDEVDKLWAACEAAEKESAATSAQKRSSGAKRAAKKYGVKASSRTTKPGGNTAGKSSGKKVGRAATKSTPATFSLPKKPSSGGVIIGGDASPKLDRSQQKEHVVQPRPKGGKRNAAGRDADGEGTRSSRPPSRGAKRKGFKGKGGGGRSSGRGTKKR</sequence>
<feature type="compositionally biased region" description="Basic and acidic residues" evidence="5">
    <location>
        <begin position="358"/>
        <end position="368"/>
    </location>
</feature>
<dbReference type="InterPro" id="IPR000748">
    <property type="entry name" value="PsdUridine_synth_RsuA/RluB/E/F"/>
</dbReference>
<keyword evidence="2 4" id="KW-0413">Isomerase</keyword>
<feature type="region of interest" description="Disordered" evidence="5">
    <location>
        <begin position="1"/>
        <end position="20"/>
    </location>
</feature>
<evidence type="ECO:0000256" key="5">
    <source>
        <dbReference type="SAM" id="MobiDB-lite"/>
    </source>
</evidence>
<dbReference type="PROSITE" id="PS01149">
    <property type="entry name" value="PSI_RSU"/>
    <property type="match status" value="1"/>
</dbReference>
<dbReference type="Gene3D" id="3.30.70.1560">
    <property type="entry name" value="Alpha-L RNA-binding motif"/>
    <property type="match status" value="1"/>
</dbReference>
<dbReference type="GO" id="GO:0003723">
    <property type="term" value="F:RNA binding"/>
    <property type="evidence" value="ECO:0007669"/>
    <property type="project" value="UniProtKB-KW"/>
</dbReference>
<feature type="compositionally biased region" description="Basic residues" evidence="5">
    <location>
        <begin position="270"/>
        <end position="280"/>
    </location>
</feature>
<keyword evidence="8" id="KW-1185">Reference proteome</keyword>
<evidence type="ECO:0000256" key="3">
    <source>
        <dbReference type="PROSITE-ProRule" id="PRU00182"/>
    </source>
</evidence>
<dbReference type="Gene3D" id="3.10.290.10">
    <property type="entry name" value="RNA-binding S4 domain"/>
    <property type="match status" value="1"/>
</dbReference>
<dbReference type="SUPFAM" id="SSF55120">
    <property type="entry name" value="Pseudouridine synthase"/>
    <property type="match status" value="1"/>
</dbReference>
<dbReference type="OrthoDB" id="9807213at2"/>
<dbReference type="FunFam" id="3.10.290.10:FF:000003">
    <property type="entry name" value="Pseudouridine synthase"/>
    <property type="match status" value="1"/>
</dbReference>
<dbReference type="InterPro" id="IPR018496">
    <property type="entry name" value="PsdUridine_synth_RsuA/RluB_CS"/>
</dbReference>
<dbReference type="SMART" id="SM00363">
    <property type="entry name" value="S4"/>
    <property type="match status" value="1"/>
</dbReference>
<evidence type="ECO:0000259" key="6">
    <source>
        <dbReference type="SMART" id="SM00363"/>
    </source>
</evidence>
<dbReference type="NCBIfam" id="TIGR00093">
    <property type="entry name" value="pseudouridine synthase"/>
    <property type="match status" value="1"/>
</dbReference>
<evidence type="ECO:0000256" key="2">
    <source>
        <dbReference type="ARBA" id="ARBA00023235"/>
    </source>
</evidence>
<feature type="compositionally biased region" description="Basic and acidic residues" evidence="5">
    <location>
        <begin position="334"/>
        <end position="346"/>
    </location>
</feature>
<dbReference type="InterPro" id="IPR020103">
    <property type="entry name" value="PsdUridine_synth_cat_dom_sf"/>
</dbReference>
<feature type="compositionally biased region" description="Polar residues" evidence="5">
    <location>
        <begin position="284"/>
        <end position="297"/>
    </location>
</feature>
<reference evidence="7 8" key="1">
    <citation type="submission" date="2019-02" db="EMBL/GenBank/DDBJ databases">
        <title>Deep-cultivation of Planctomycetes and their phenomic and genomic characterization uncovers novel biology.</title>
        <authorList>
            <person name="Wiegand S."/>
            <person name="Jogler M."/>
            <person name="Boedeker C."/>
            <person name="Pinto D."/>
            <person name="Vollmers J."/>
            <person name="Rivas-Marin E."/>
            <person name="Kohn T."/>
            <person name="Peeters S.H."/>
            <person name="Heuer A."/>
            <person name="Rast P."/>
            <person name="Oberbeckmann S."/>
            <person name="Bunk B."/>
            <person name="Jeske O."/>
            <person name="Meyerdierks A."/>
            <person name="Storesund J.E."/>
            <person name="Kallscheuer N."/>
            <person name="Luecker S."/>
            <person name="Lage O.M."/>
            <person name="Pohl T."/>
            <person name="Merkel B.J."/>
            <person name="Hornburger P."/>
            <person name="Mueller R.-W."/>
            <person name="Bruemmer F."/>
            <person name="Labrenz M."/>
            <person name="Spormann A.M."/>
            <person name="Op Den Camp H."/>
            <person name="Overmann J."/>
            <person name="Amann R."/>
            <person name="Jetten M.S.M."/>
            <person name="Mascher T."/>
            <person name="Medema M.H."/>
            <person name="Devos D.P."/>
            <person name="Kaster A.-K."/>
            <person name="Ovreas L."/>
            <person name="Rohde M."/>
            <person name="Galperin M.Y."/>
            <person name="Jogler C."/>
        </authorList>
    </citation>
    <scope>NUCLEOTIDE SEQUENCE [LARGE SCALE GENOMIC DNA]</scope>
    <source>
        <strain evidence="7 8">Poly51</strain>
    </source>
</reference>
<feature type="region of interest" description="Disordered" evidence="5">
    <location>
        <begin position="260"/>
        <end position="399"/>
    </location>
</feature>
<keyword evidence="3" id="KW-0694">RNA-binding</keyword>
<dbReference type="EC" id="5.4.99.-" evidence="4"/>
<dbReference type="InterPro" id="IPR006145">
    <property type="entry name" value="PsdUridine_synth_RsuA/RluA"/>
</dbReference>
<feature type="compositionally biased region" description="Basic residues" evidence="5">
    <location>
        <begin position="1"/>
        <end position="10"/>
    </location>
</feature>
<name>A0A5C6FG29_9BACT</name>